<accession>A0A9P4Q754</accession>
<reference evidence="2" key="1">
    <citation type="journal article" date="2020" name="Stud. Mycol.">
        <title>101 Dothideomycetes genomes: a test case for predicting lifestyles and emergence of pathogens.</title>
        <authorList>
            <person name="Haridas S."/>
            <person name="Albert R."/>
            <person name="Binder M."/>
            <person name="Bloem J."/>
            <person name="Labutti K."/>
            <person name="Salamov A."/>
            <person name="Andreopoulos B."/>
            <person name="Baker S."/>
            <person name="Barry K."/>
            <person name="Bills G."/>
            <person name="Bluhm B."/>
            <person name="Cannon C."/>
            <person name="Castanera R."/>
            <person name="Culley D."/>
            <person name="Daum C."/>
            <person name="Ezra D."/>
            <person name="Gonzalez J."/>
            <person name="Henrissat B."/>
            <person name="Kuo A."/>
            <person name="Liang C."/>
            <person name="Lipzen A."/>
            <person name="Lutzoni F."/>
            <person name="Magnuson J."/>
            <person name="Mondo S."/>
            <person name="Nolan M."/>
            <person name="Ohm R."/>
            <person name="Pangilinan J."/>
            <person name="Park H.-J."/>
            <person name="Ramirez L."/>
            <person name="Alfaro M."/>
            <person name="Sun H."/>
            <person name="Tritt A."/>
            <person name="Yoshinaga Y."/>
            <person name="Zwiers L.-H."/>
            <person name="Turgeon B."/>
            <person name="Goodwin S."/>
            <person name="Spatafora J."/>
            <person name="Crous P."/>
            <person name="Grigoriev I."/>
        </authorList>
    </citation>
    <scope>NUCLEOTIDE SEQUENCE</scope>
    <source>
        <strain evidence="2">CBS 116435</strain>
    </source>
</reference>
<feature type="compositionally biased region" description="Basic and acidic residues" evidence="1">
    <location>
        <begin position="22"/>
        <end position="50"/>
    </location>
</feature>
<feature type="region of interest" description="Disordered" evidence="1">
    <location>
        <begin position="119"/>
        <end position="163"/>
    </location>
</feature>
<feature type="region of interest" description="Disordered" evidence="1">
    <location>
        <begin position="13"/>
        <end position="54"/>
    </location>
</feature>
<dbReference type="EMBL" id="MU003798">
    <property type="protein sequence ID" value="KAF2720518.1"/>
    <property type="molecule type" value="Genomic_DNA"/>
</dbReference>
<feature type="compositionally biased region" description="Basic and acidic residues" evidence="1">
    <location>
        <begin position="128"/>
        <end position="137"/>
    </location>
</feature>
<gene>
    <name evidence="2" type="ORF">K431DRAFT_89244</name>
</gene>
<evidence type="ECO:0000313" key="2">
    <source>
        <dbReference type="EMBL" id="KAF2720518.1"/>
    </source>
</evidence>
<name>A0A9P4Q754_9PEZI</name>
<dbReference type="AlphaFoldDB" id="A0A9P4Q754"/>
<sequence>MIPDTSITLAERAAVASNAKAEQSRKTKEAKAKADADADADAENHFRRDGSSSVGPRIGIVIQVISAVSLDCNPEALRDLVYPPPRLRSLTSSPSPSCSPFSLLVSHLLLSGSPCRLPCSPPPAGEISDPKIPDPECPRSLSPEASGPTGTNSDPSQPKSLDA</sequence>
<comment type="caution">
    <text evidence="2">The sequence shown here is derived from an EMBL/GenBank/DDBJ whole genome shotgun (WGS) entry which is preliminary data.</text>
</comment>
<evidence type="ECO:0000256" key="1">
    <source>
        <dbReference type="SAM" id="MobiDB-lite"/>
    </source>
</evidence>
<keyword evidence="3" id="KW-1185">Reference proteome</keyword>
<proteinExistence type="predicted"/>
<feature type="compositionally biased region" description="Polar residues" evidence="1">
    <location>
        <begin position="148"/>
        <end position="163"/>
    </location>
</feature>
<protein>
    <submittedName>
        <fullName evidence="2">Uncharacterized protein</fullName>
    </submittedName>
</protein>
<organism evidence="2 3">
    <name type="scientific">Polychaeton citri CBS 116435</name>
    <dbReference type="NCBI Taxonomy" id="1314669"/>
    <lineage>
        <taxon>Eukaryota</taxon>
        <taxon>Fungi</taxon>
        <taxon>Dikarya</taxon>
        <taxon>Ascomycota</taxon>
        <taxon>Pezizomycotina</taxon>
        <taxon>Dothideomycetes</taxon>
        <taxon>Dothideomycetidae</taxon>
        <taxon>Capnodiales</taxon>
        <taxon>Capnodiaceae</taxon>
        <taxon>Polychaeton</taxon>
    </lineage>
</organism>
<dbReference type="Proteomes" id="UP000799441">
    <property type="component" value="Unassembled WGS sequence"/>
</dbReference>
<evidence type="ECO:0000313" key="3">
    <source>
        <dbReference type="Proteomes" id="UP000799441"/>
    </source>
</evidence>